<name>A0A8J2TZN3_9MICO</name>
<comment type="caution">
    <text evidence="2">The sequence shown here is derived from an EMBL/GenBank/DDBJ whole genome shotgun (WGS) entry which is preliminary data.</text>
</comment>
<keyword evidence="1" id="KW-0472">Membrane</keyword>
<protein>
    <submittedName>
        <fullName evidence="2">Uncharacterized protein</fullName>
    </submittedName>
</protein>
<feature type="transmembrane region" description="Helical" evidence="1">
    <location>
        <begin position="48"/>
        <end position="68"/>
    </location>
</feature>
<feature type="transmembrane region" description="Helical" evidence="1">
    <location>
        <begin position="80"/>
        <end position="109"/>
    </location>
</feature>
<accession>A0A8J2TZN3</accession>
<feature type="transmembrane region" description="Helical" evidence="1">
    <location>
        <begin position="6"/>
        <end position="27"/>
    </location>
</feature>
<evidence type="ECO:0000256" key="1">
    <source>
        <dbReference type="SAM" id="Phobius"/>
    </source>
</evidence>
<dbReference type="Proteomes" id="UP000616114">
    <property type="component" value="Unassembled WGS sequence"/>
</dbReference>
<gene>
    <name evidence="2" type="ORF">GCM10011333_24540</name>
</gene>
<evidence type="ECO:0000313" key="2">
    <source>
        <dbReference type="EMBL" id="GGA20551.1"/>
    </source>
</evidence>
<keyword evidence="1" id="KW-1133">Transmembrane helix</keyword>
<dbReference type="AlphaFoldDB" id="A0A8J2TZN3"/>
<keyword evidence="1" id="KW-0812">Transmembrane</keyword>
<keyword evidence="3" id="KW-1185">Reference proteome</keyword>
<evidence type="ECO:0000313" key="3">
    <source>
        <dbReference type="Proteomes" id="UP000616114"/>
    </source>
</evidence>
<dbReference type="EMBL" id="BMFY01000011">
    <property type="protein sequence ID" value="GGA20551.1"/>
    <property type="molecule type" value="Genomic_DNA"/>
</dbReference>
<organism evidence="2 3">
    <name type="scientific">Sediminivirga luteola</name>
    <dbReference type="NCBI Taxonomy" id="1774748"/>
    <lineage>
        <taxon>Bacteria</taxon>
        <taxon>Bacillati</taxon>
        <taxon>Actinomycetota</taxon>
        <taxon>Actinomycetes</taxon>
        <taxon>Micrococcales</taxon>
        <taxon>Brevibacteriaceae</taxon>
        <taxon>Sediminivirga</taxon>
    </lineage>
</organism>
<sequence>MFGLLSFIGLPFLSLLAPGITMIVLGLRQRRKNPVAAHLGRRAAIFGAVNTGIVVLYLLVLFVASSIYDGGVRFEDNPVLIAGFAIPVAIYIVAVGPLLNLVLAIIALARPVSQEKADKILNRAHPGPATMTG</sequence>
<proteinExistence type="predicted"/>
<reference evidence="2" key="1">
    <citation type="journal article" date="2014" name="Int. J. Syst. Evol. Microbiol.">
        <title>Complete genome sequence of Corynebacterium casei LMG S-19264T (=DSM 44701T), isolated from a smear-ripened cheese.</title>
        <authorList>
            <consortium name="US DOE Joint Genome Institute (JGI-PGF)"/>
            <person name="Walter F."/>
            <person name="Albersmeier A."/>
            <person name="Kalinowski J."/>
            <person name="Ruckert C."/>
        </authorList>
    </citation>
    <scope>NUCLEOTIDE SEQUENCE</scope>
    <source>
        <strain evidence="2">CGMCC 1.12785</strain>
    </source>
</reference>
<dbReference type="RefSeq" id="WP_188551191.1">
    <property type="nucleotide sequence ID" value="NZ_BMFY01000011.1"/>
</dbReference>
<reference evidence="2" key="2">
    <citation type="submission" date="2020-09" db="EMBL/GenBank/DDBJ databases">
        <authorList>
            <person name="Sun Q."/>
            <person name="Zhou Y."/>
        </authorList>
    </citation>
    <scope>NUCLEOTIDE SEQUENCE</scope>
    <source>
        <strain evidence="2">CGMCC 1.12785</strain>
    </source>
</reference>